<comment type="similarity">
    <text evidence="1 6">Belongs to the methyltransferase superfamily. RsmH family.</text>
</comment>
<evidence type="ECO:0000256" key="1">
    <source>
        <dbReference type="ARBA" id="ARBA00010396"/>
    </source>
</evidence>
<feature type="binding site" evidence="6">
    <location>
        <position position="75"/>
    </location>
    <ligand>
        <name>S-adenosyl-L-methionine</name>
        <dbReference type="ChEBI" id="CHEBI:59789"/>
    </ligand>
</feature>
<dbReference type="GO" id="GO:0070475">
    <property type="term" value="P:rRNA base methylation"/>
    <property type="evidence" value="ECO:0007669"/>
    <property type="project" value="UniProtKB-UniRule"/>
</dbReference>
<dbReference type="PANTHER" id="PTHR11265">
    <property type="entry name" value="S-ADENOSYL-METHYLTRANSFERASE MRAW"/>
    <property type="match status" value="1"/>
</dbReference>
<dbReference type="NCBIfam" id="TIGR00006">
    <property type="entry name" value="16S rRNA (cytosine(1402)-N(4))-methyltransferase RsmH"/>
    <property type="match status" value="1"/>
</dbReference>
<dbReference type="EC" id="2.1.1.199" evidence="6"/>
<dbReference type="GO" id="GO:0005737">
    <property type="term" value="C:cytoplasm"/>
    <property type="evidence" value="ECO:0007669"/>
    <property type="project" value="UniProtKB-SubCell"/>
</dbReference>
<comment type="catalytic activity">
    <reaction evidence="6">
        <text>cytidine(1402) in 16S rRNA + S-adenosyl-L-methionine = N(4)-methylcytidine(1402) in 16S rRNA + S-adenosyl-L-homocysteine + H(+)</text>
        <dbReference type="Rhea" id="RHEA:42928"/>
        <dbReference type="Rhea" id="RHEA-COMP:10286"/>
        <dbReference type="Rhea" id="RHEA-COMP:10287"/>
        <dbReference type="ChEBI" id="CHEBI:15378"/>
        <dbReference type="ChEBI" id="CHEBI:57856"/>
        <dbReference type="ChEBI" id="CHEBI:59789"/>
        <dbReference type="ChEBI" id="CHEBI:74506"/>
        <dbReference type="ChEBI" id="CHEBI:82748"/>
        <dbReference type="EC" id="2.1.1.199"/>
    </reaction>
</comment>
<dbReference type="SUPFAM" id="SSF53335">
    <property type="entry name" value="S-adenosyl-L-methionine-dependent methyltransferases"/>
    <property type="match status" value="1"/>
</dbReference>
<dbReference type="EMBL" id="LN890285">
    <property type="protein sequence ID" value="CUR53127.1"/>
    <property type="molecule type" value="Genomic_DNA"/>
</dbReference>
<evidence type="ECO:0000256" key="4">
    <source>
        <dbReference type="ARBA" id="ARBA00022679"/>
    </source>
</evidence>
<protein>
    <recommendedName>
        <fullName evidence="6">Ribosomal RNA small subunit methyltransferase H</fullName>
        <ecNumber evidence="6">2.1.1.199</ecNumber>
    </recommendedName>
    <alternativeName>
        <fullName evidence="6">16S rRNA m(4)C1402 methyltransferase</fullName>
    </alternativeName>
    <alternativeName>
        <fullName evidence="6">rRNA (cytosine-N(4)-)-methyltransferase RsmH</fullName>
    </alternativeName>
</protein>
<dbReference type="GO" id="GO:0071424">
    <property type="term" value="F:rRNA (cytosine-N4-)-methyltransferase activity"/>
    <property type="evidence" value="ECO:0007669"/>
    <property type="project" value="UniProtKB-UniRule"/>
</dbReference>
<accession>A0A160SVX4</accession>
<feature type="binding site" evidence="6">
    <location>
        <begin position="31"/>
        <end position="33"/>
    </location>
    <ligand>
        <name>S-adenosyl-L-methionine</name>
        <dbReference type="ChEBI" id="CHEBI:59789"/>
    </ligand>
</feature>
<dbReference type="OrthoDB" id="9806637at2"/>
<comment type="subcellular location">
    <subcellularLocation>
        <location evidence="6">Cytoplasm</location>
    </subcellularLocation>
</comment>
<keyword evidence="2 6" id="KW-0698">rRNA processing</keyword>
<dbReference type="PATRIC" id="fig|98804.3.peg.141"/>
<evidence type="ECO:0000313" key="8">
    <source>
        <dbReference type="Proteomes" id="UP000243633"/>
    </source>
</evidence>
<name>A0A160SVX4_BUCTT</name>
<feature type="binding site" evidence="6">
    <location>
        <position position="51"/>
    </location>
    <ligand>
        <name>S-adenosyl-L-methionine</name>
        <dbReference type="ChEBI" id="CHEBI:59789"/>
    </ligand>
</feature>
<dbReference type="RefSeq" id="WP_075472500.1">
    <property type="nucleotide sequence ID" value="NZ_LN890285.1"/>
</dbReference>
<dbReference type="InterPro" id="IPR002903">
    <property type="entry name" value="RsmH"/>
</dbReference>
<evidence type="ECO:0000256" key="3">
    <source>
        <dbReference type="ARBA" id="ARBA00022603"/>
    </source>
</evidence>
<dbReference type="STRING" id="98804.BTSPAZIEG_0148"/>
<dbReference type="AlphaFoldDB" id="A0A160SVX4"/>
<gene>
    <name evidence="6 7" type="primary">rsmH</name>
    <name evidence="7" type="ORF">BTSPAZIEG_0148</name>
</gene>
<dbReference type="Proteomes" id="UP000243633">
    <property type="component" value="Chromosome 1"/>
</dbReference>
<keyword evidence="4 6" id="KW-0808">Transferase</keyword>
<reference evidence="8" key="1">
    <citation type="submission" date="2015-10" db="EMBL/GenBank/DDBJ databases">
        <authorList>
            <person name="Manzano-Marin A."/>
            <person name="Manzano-Marin A."/>
        </authorList>
    </citation>
    <scope>NUCLEOTIDE SEQUENCE [LARGE SCALE GENOMIC DNA]</scope>
    <source>
        <strain evidence="8">BTs</strain>
    </source>
</reference>
<keyword evidence="3 6" id="KW-0489">Methyltransferase</keyword>
<dbReference type="PIRSF" id="PIRSF004486">
    <property type="entry name" value="MraW"/>
    <property type="match status" value="1"/>
</dbReference>
<feature type="binding site" evidence="6">
    <location>
        <position position="104"/>
    </location>
    <ligand>
        <name>S-adenosyl-L-methionine</name>
        <dbReference type="ChEBI" id="CHEBI:59789"/>
    </ligand>
</feature>
<evidence type="ECO:0000256" key="6">
    <source>
        <dbReference type="HAMAP-Rule" id="MF_01007"/>
    </source>
</evidence>
<evidence type="ECO:0000256" key="2">
    <source>
        <dbReference type="ARBA" id="ARBA00022552"/>
    </source>
</evidence>
<proteinExistence type="inferred from homology"/>
<evidence type="ECO:0000313" key="7">
    <source>
        <dbReference type="EMBL" id="CUR53127.1"/>
    </source>
</evidence>
<feature type="binding site" evidence="6">
    <location>
        <position position="97"/>
    </location>
    <ligand>
        <name>S-adenosyl-L-methionine</name>
        <dbReference type="ChEBI" id="CHEBI:59789"/>
    </ligand>
</feature>
<dbReference type="Gene3D" id="3.40.50.150">
    <property type="entry name" value="Vaccinia Virus protein VP39"/>
    <property type="match status" value="1"/>
</dbReference>
<dbReference type="HAMAP" id="MF_01007">
    <property type="entry name" value="16SrRNA_methyltr_H"/>
    <property type="match status" value="1"/>
</dbReference>
<dbReference type="InterPro" id="IPR023397">
    <property type="entry name" value="SAM-dep_MeTrfase_MraW_recog"/>
</dbReference>
<dbReference type="SUPFAM" id="SSF81799">
    <property type="entry name" value="Putative methyltransferase TM0872, insert domain"/>
    <property type="match status" value="1"/>
</dbReference>
<keyword evidence="5 6" id="KW-0949">S-adenosyl-L-methionine</keyword>
<keyword evidence="8" id="KW-1185">Reference proteome</keyword>
<dbReference type="Gene3D" id="1.10.150.170">
    <property type="entry name" value="Putative methyltransferase TM0872, insert domain"/>
    <property type="match status" value="1"/>
</dbReference>
<comment type="function">
    <text evidence="6">Specifically methylates the N4 position of cytidine in position 1402 (C1402) of 16S rRNA.</text>
</comment>
<keyword evidence="6" id="KW-0963">Cytoplasm</keyword>
<sequence>MQHIPVLLNEVIKSLNIEKNGIYIDGTFGNGGHTKEILKYLSSNGRVLGFDRDPLAFKSGKKINDSRLLLFNDVFSNILKYTTQLNLNKKINGMILDLGLSSFQIKNSKRGFSFQKNGPLDMRMNPLLGFSLSQKLNFLKEEKLSKILKNFGNEKYAKKIAFLIKKYQKKKPILTTFELVKIIKQAVPLKYPFKNPATRTFLALRIYINQELKELKKILNISLKILKPGAILAIISFNSSEDRIIKNFFKKNSSIIKVPMGLPITETELKKRSKKKIENFKKIKPTKKEINTNKKSRSAILRFAKIL</sequence>
<dbReference type="InterPro" id="IPR029063">
    <property type="entry name" value="SAM-dependent_MTases_sf"/>
</dbReference>
<dbReference type="PANTHER" id="PTHR11265:SF0">
    <property type="entry name" value="12S RRNA N4-METHYLCYTIDINE METHYLTRANSFERASE"/>
    <property type="match status" value="1"/>
</dbReference>
<organism evidence="7 8">
    <name type="scientific">Buchnera aphidicola subsp. Tuberolachnus salignus</name>
    <dbReference type="NCBI Taxonomy" id="98804"/>
    <lineage>
        <taxon>Bacteria</taxon>
        <taxon>Pseudomonadati</taxon>
        <taxon>Pseudomonadota</taxon>
        <taxon>Gammaproteobacteria</taxon>
        <taxon>Enterobacterales</taxon>
        <taxon>Erwiniaceae</taxon>
        <taxon>Buchnera</taxon>
    </lineage>
</organism>
<evidence type="ECO:0000256" key="5">
    <source>
        <dbReference type="ARBA" id="ARBA00022691"/>
    </source>
</evidence>
<dbReference type="Pfam" id="PF01795">
    <property type="entry name" value="Methyltransf_5"/>
    <property type="match status" value="1"/>
</dbReference>